<gene>
    <name evidence="1" type="ORF">ARMGADRAFT_147090</name>
</gene>
<organism evidence="1 2">
    <name type="scientific">Armillaria gallica</name>
    <name type="common">Bulbous honey fungus</name>
    <name type="synonym">Armillaria bulbosa</name>
    <dbReference type="NCBI Taxonomy" id="47427"/>
    <lineage>
        <taxon>Eukaryota</taxon>
        <taxon>Fungi</taxon>
        <taxon>Dikarya</taxon>
        <taxon>Basidiomycota</taxon>
        <taxon>Agaricomycotina</taxon>
        <taxon>Agaricomycetes</taxon>
        <taxon>Agaricomycetidae</taxon>
        <taxon>Agaricales</taxon>
        <taxon>Marasmiineae</taxon>
        <taxon>Physalacriaceae</taxon>
        <taxon>Armillaria</taxon>
    </lineage>
</organism>
<sequence>MAMVMVPGKGFFAIVSSRMLTFLRLLPSSPSTAAPLSLTRTSARTALDLVTKHREALTRFRGETDSERRKEFPSPRRRLRSFDTMNSWTRNNAQMQYTNKTITNGVTSRPFLFDVVTVPMGGKVQNGGRKGQRVPTTR</sequence>
<protein>
    <submittedName>
        <fullName evidence="1">Uncharacterized protein</fullName>
    </submittedName>
</protein>
<proteinExistence type="predicted"/>
<evidence type="ECO:0000313" key="2">
    <source>
        <dbReference type="Proteomes" id="UP000217790"/>
    </source>
</evidence>
<dbReference type="EMBL" id="KZ293657">
    <property type="protein sequence ID" value="PBK93085.1"/>
    <property type="molecule type" value="Genomic_DNA"/>
</dbReference>
<accession>A0A2H3DCZ4</accession>
<evidence type="ECO:0000313" key="1">
    <source>
        <dbReference type="EMBL" id="PBK93085.1"/>
    </source>
</evidence>
<dbReference type="InParanoid" id="A0A2H3DCZ4"/>
<keyword evidence="2" id="KW-1185">Reference proteome</keyword>
<name>A0A2H3DCZ4_ARMGA</name>
<dbReference type="AlphaFoldDB" id="A0A2H3DCZ4"/>
<reference evidence="2" key="1">
    <citation type="journal article" date="2017" name="Nat. Ecol. Evol.">
        <title>Genome expansion and lineage-specific genetic innovations in the forest pathogenic fungi Armillaria.</title>
        <authorList>
            <person name="Sipos G."/>
            <person name="Prasanna A.N."/>
            <person name="Walter M.C."/>
            <person name="O'Connor E."/>
            <person name="Balint B."/>
            <person name="Krizsan K."/>
            <person name="Kiss B."/>
            <person name="Hess J."/>
            <person name="Varga T."/>
            <person name="Slot J."/>
            <person name="Riley R."/>
            <person name="Boka B."/>
            <person name="Rigling D."/>
            <person name="Barry K."/>
            <person name="Lee J."/>
            <person name="Mihaltcheva S."/>
            <person name="LaButti K."/>
            <person name="Lipzen A."/>
            <person name="Waldron R."/>
            <person name="Moloney N.M."/>
            <person name="Sperisen C."/>
            <person name="Kredics L."/>
            <person name="Vagvoelgyi C."/>
            <person name="Patrignani A."/>
            <person name="Fitzpatrick D."/>
            <person name="Nagy I."/>
            <person name="Doyle S."/>
            <person name="Anderson J.B."/>
            <person name="Grigoriev I.V."/>
            <person name="Gueldener U."/>
            <person name="Muensterkoetter M."/>
            <person name="Nagy L.G."/>
        </authorList>
    </citation>
    <scope>NUCLEOTIDE SEQUENCE [LARGE SCALE GENOMIC DNA]</scope>
    <source>
        <strain evidence="2">Ar21-2</strain>
    </source>
</reference>
<dbReference type="Proteomes" id="UP000217790">
    <property type="component" value="Unassembled WGS sequence"/>
</dbReference>